<feature type="domain" description="DNA replication regulator Sld3 C-terminal" evidence="2">
    <location>
        <begin position="46"/>
        <end position="551"/>
    </location>
</feature>
<dbReference type="Pfam" id="PF08639">
    <property type="entry name" value="Sld3_STD"/>
    <property type="match status" value="1"/>
</dbReference>
<accession>A0A2P8A4L5</accession>
<feature type="region of interest" description="Disordered" evidence="1">
    <location>
        <begin position="123"/>
        <end position="145"/>
    </location>
</feature>
<evidence type="ECO:0000313" key="3">
    <source>
        <dbReference type="EMBL" id="PSK55413.1"/>
    </source>
</evidence>
<dbReference type="PANTHER" id="PTHR28067:SF1">
    <property type="entry name" value="DNA REPLICATION REGULATOR SLD3"/>
    <property type="match status" value="1"/>
</dbReference>
<reference evidence="3 4" key="1">
    <citation type="submission" date="2017-05" db="EMBL/GenBank/DDBJ databases">
        <title>Draft genome sequence of Elsinoe australis.</title>
        <authorList>
            <person name="Cheng Q."/>
        </authorList>
    </citation>
    <scope>NUCLEOTIDE SEQUENCE [LARGE SCALE GENOMIC DNA]</scope>
    <source>
        <strain evidence="3 4">NL1</strain>
    </source>
</reference>
<feature type="region of interest" description="Disordered" evidence="1">
    <location>
        <begin position="305"/>
        <end position="372"/>
    </location>
</feature>
<dbReference type="STRING" id="40998.A0A2P8A4L5"/>
<organism evidence="3 4">
    <name type="scientific">Elsinoe australis</name>
    <dbReference type="NCBI Taxonomy" id="40998"/>
    <lineage>
        <taxon>Eukaryota</taxon>
        <taxon>Fungi</taxon>
        <taxon>Dikarya</taxon>
        <taxon>Ascomycota</taxon>
        <taxon>Pezizomycotina</taxon>
        <taxon>Dothideomycetes</taxon>
        <taxon>Dothideomycetidae</taxon>
        <taxon>Myriangiales</taxon>
        <taxon>Elsinoaceae</taxon>
        <taxon>Elsinoe</taxon>
    </lineage>
</organism>
<comment type="caution">
    <text evidence="3">The sequence shown here is derived from an EMBL/GenBank/DDBJ whole genome shotgun (WGS) entry which is preliminary data.</text>
</comment>
<evidence type="ECO:0000313" key="4">
    <source>
        <dbReference type="Proteomes" id="UP000243723"/>
    </source>
</evidence>
<dbReference type="EMBL" id="NHZQ01000067">
    <property type="protein sequence ID" value="PSK55413.1"/>
    <property type="molecule type" value="Genomic_DNA"/>
</dbReference>
<dbReference type="AlphaFoldDB" id="A0A2P8A4L5"/>
<feature type="compositionally biased region" description="Basic and acidic residues" evidence="1">
    <location>
        <begin position="330"/>
        <end position="346"/>
    </location>
</feature>
<dbReference type="GO" id="GO:0006270">
    <property type="term" value="P:DNA replication initiation"/>
    <property type="evidence" value="ECO:0007669"/>
    <property type="project" value="InterPro"/>
</dbReference>
<dbReference type="GO" id="GO:0031261">
    <property type="term" value="C:DNA replication preinitiation complex"/>
    <property type="evidence" value="ECO:0007669"/>
    <property type="project" value="TreeGrafter"/>
</dbReference>
<feature type="compositionally biased region" description="Polar residues" evidence="1">
    <location>
        <begin position="491"/>
        <end position="500"/>
    </location>
</feature>
<keyword evidence="4" id="KW-1185">Reference proteome</keyword>
<protein>
    <recommendedName>
        <fullName evidence="2">DNA replication regulator Sld3 C-terminal domain-containing protein</fullName>
    </recommendedName>
</protein>
<evidence type="ECO:0000259" key="2">
    <source>
        <dbReference type="Pfam" id="PF08639"/>
    </source>
</evidence>
<feature type="region of interest" description="Disordered" evidence="1">
    <location>
        <begin position="459"/>
        <end position="514"/>
    </location>
</feature>
<dbReference type="InterPro" id="IPR013948">
    <property type="entry name" value="DNA_replication_reg_Sld3_C"/>
</dbReference>
<gene>
    <name evidence="3" type="ORF">B9Z65_2802</name>
</gene>
<dbReference type="OrthoDB" id="5395343at2759"/>
<sequence length="601" mass="66637">MLVKTATSQVACTQQQSQSLMETQAETNSKLPDIEQETPVVDIDEQLATFIQHYLDMLYKSKTSVAYFAKAHVPRLRAGLTAQGDDGKERLADFLAGMILSSSTFDKKHKNLWPEKAKDILPSAALRSPESQDKNTSVKKVRKKRAKVKPDKTGCLVDEEEHFTYWWLHDDDMPASNETIESRYKRRSLGLRTREAFLQVIIMLELASLQMSVPGRPGGADATGTEGKSSKSSKSKDYTMALELLVDKLCIWHSIDNGLLVTPDADGKESQPKKAPDQLRSFCVEVIVPFYMSKAPDVASNINKKLGGPVAPSPSKRRSATTTDSSNRLSRTEREPLQRVPSERQSQKRRATPSLARSATDSQLVPGLKREPSEISLDSIPLKAEVKADSRRSSLLDKMRLRQREVDFDAMSQVQESKRKKQAEVENKLKEAISALKKPNRVLAGRELADVAEQRELMAQAREKASKAQRARQRQQIQVESTPKRNRQRTDLITATPQAKHSTDNRQQHSTSTVSMIPSSGIRVSDELESENSILDTGHRPRHLQIDATPVQGIKKFALPALPQSAIKQPVFGSASTSNVMETPVKKGVGGGGAQEIESGS</sequence>
<evidence type="ECO:0000256" key="1">
    <source>
        <dbReference type="SAM" id="MobiDB-lite"/>
    </source>
</evidence>
<proteinExistence type="predicted"/>
<name>A0A2P8A4L5_9PEZI</name>
<feature type="region of interest" description="Disordered" evidence="1">
    <location>
        <begin position="575"/>
        <end position="601"/>
    </location>
</feature>
<dbReference type="PANTHER" id="PTHR28067">
    <property type="entry name" value="DNA REPLICATION REGULATOR SLD3"/>
    <property type="match status" value="1"/>
</dbReference>
<feature type="region of interest" description="Disordered" evidence="1">
    <location>
        <begin position="213"/>
        <end position="234"/>
    </location>
</feature>
<dbReference type="InterPro" id="IPR042511">
    <property type="entry name" value="Sld3"/>
</dbReference>
<dbReference type="Proteomes" id="UP000243723">
    <property type="component" value="Unassembled WGS sequence"/>
</dbReference>
<feature type="compositionally biased region" description="Polar residues" evidence="1">
    <location>
        <begin position="320"/>
        <end position="329"/>
    </location>
</feature>
<dbReference type="Gene3D" id="1.20.58.2130">
    <property type="match status" value="1"/>
</dbReference>